<keyword evidence="2" id="KW-1185">Reference proteome</keyword>
<accession>A0AAD8P1S2</accession>
<dbReference type="EMBL" id="JAUHHV010000001">
    <property type="protein sequence ID" value="KAK1435975.1"/>
    <property type="molecule type" value="Genomic_DNA"/>
</dbReference>
<proteinExistence type="predicted"/>
<name>A0AAD8P1S2_TARER</name>
<comment type="caution">
    <text evidence="1">The sequence shown here is derived from an EMBL/GenBank/DDBJ whole genome shotgun (WGS) entry which is preliminary data.</text>
</comment>
<evidence type="ECO:0000313" key="1">
    <source>
        <dbReference type="EMBL" id="KAK1435975.1"/>
    </source>
</evidence>
<reference evidence="1" key="1">
    <citation type="journal article" date="2023" name="bioRxiv">
        <title>Improved chromosome-level genome assembly for marigold (Tagetes erecta).</title>
        <authorList>
            <person name="Jiang F."/>
            <person name="Yuan L."/>
            <person name="Wang S."/>
            <person name="Wang H."/>
            <person name="Xu D."/>
            <person name="Wang A."/>
            <person name="Fan W."/>
        </authorList>
    </citation>
    <scope>NUCLEOTIDE SEQUENCE</scope>
    <source>
        <strain evidence="1">WSJ</strain>
        <tissue evidence="1">Leaf</tissue>
    </source>
</reference>
<evidence type="ECO:0000313" key="2">
    <source>
        <dbReference type="Proteomes" id="UP001229421"/>
    </source>
</evidence>
<dbReference type="AlphaFoldDB" id="A0AAD8P1S2"/>
<protein>
    <submittedName>
        <fullName evidence="1">Uncharacterized protein</fullName>
    </submittedName>
</protein>
<dbReference type="Proteomes" id="UP001229421">
    <property type="component" value="Unassembled WGS sequence"/>
</dbReference>
<gene>
    <name evidence="1" type="ORF">QVD17_01748</name>
</gene>
<sequence length="68" mass="7504">MLIMKLVQIEGACFELGVIKHVDGCSNRYTMNDLSMSTSHAPTLSSITPNPIAMFPTKNNTFYISPKP</sequence>
<organism evidence="1 2">
    <name type="scientific">Tagetes erecta</name>
    <name type="common">African marigold</name>
    <dbReference type="NCBI Taxonomy" id="13708"/>
    <lineage>
        <taxon>Eukaryota</taxon>
        <taxon>Viridiplantae</taxon>
        <taxon>Streptophyta</taxon>
        <taxon>Embryophyta</taxon>
        <taxon>Tracheophyta</taxon>
        <taxon>Spermatophyta</taxon>
        <taxon>Magnoliopsida</taxon>
        <taxon>eudicotyledons</taxon>
        <taxon>Gunneridae</taxon>
        <taxon>Pentapetalae</taxon>
        <taxon>asterids</taxon>
        <taxon>campanulids</taxon>
        <taxon>Asterales</taxon>
        <taxon>Asteraceae</taxon>
        <taxon>Asteroideae</taxon>
        <taxon>Heliantheae alliance</taxon>
        <taxon>Tageteae</taxon>
        <taxon>Tagetes</taxon>
    </lineage>
</organism>